<evidence type="ECO:0008006" key="2">
    <source>
        <dbReference type="Google" id="ProtNLM"/>
    </source>
</evidence>
<comment type="caution">
    <text evidence="1">The sequence shown here is derived from an EMBL/GenBank/DDBJ whole genome shotgun (WGS) entry which is preliminary data.</text>
</comment>
<proteinExistence type="predicted"/>
<sequence length="212" mass="23851">MPDVGLGRLIHGEALWQPWISFMRAVDGALTWVSWLTCGTTLGFLARLRFGLSRLNPPFCHVSYVSDLILDDTKVWNDDLISAIFWPENRDLICQIPLSWAATSDILVWHYSNNDIFSIQSAYHLALSLASSANTSGDRWDRHMWRKVWQAHIPNKAKIQTPKPVHRSSWRTPPSAWIKINFDGSVLEGGRTLGIGAIARDAAGTCLAWLSL</sequence>
<accession>A0AAW2W0S8</accession>
<organism evidence="1">
    <name type="scientific">Sesamum latifolium</name>
    <dbReference type="NCBI Taxonomy" id="2727402"/>
    <lineage>
        <taxon>Eukaryota</taxon>
        <taxon>Viridiplantae</taxon>
        <taxon>Streptophyta</taxon>
        <taxon>Embryophyta</taxon>
        <taxon>Tracheophyta</taxon>
        <taxon>Spermatophyta</taxon>
        <taxon>Magnoliopsida</taxon>
        <taxon>eudicotyledons</taxon>
        <taxon>Gunneridae</taxon>
        <taxon>Pentapetalae</taxon>
        <taxon>asterids</taxon>
        <taxon>lamiids</taxon>
        <taxon>Lamiales</taxon>
        <taxon>Pedaliaceae</taxon>
        <taxon>Sesamum</taxon>
    </lineage>
</organism>
<dbReference type="AlphaFoldDB" id="A0AAW2W0S8"/>
<protein>
    <recommendedName>
        <fullName evidence="2">RNase H type-1 domain-containing protein</fullName>
    </recommendedName>
</protein>
<gene>
    <name evidence="1" type="ORF">Slati_2766900</name>
</gene>
<dbReference type="EMBL" id="JACGWN010000009">
    <property type="protein sequence ID" value="KAL0434326.1"/>
    <property type="molecule type" value="Genomic_DNA"/>
</dbReference>
<name>A0AAW2W0S8_9LAMI</name>
<reference evidence="1" key="2">
    <citation type="journal article" date="2024" name="Plant">
        <title>Genomic evolution and insights into agronomic trait innovations of Sesamum species.</title>
        <authorList>
            <person name="Miao H."/>
            <person name="Wang L."/>
            <person name="Qu L."/>
            <person name="Liu H."/>
            <person name="Sun Y."/>
            <person name="Le M."/>
            <person name="Wang Q."/>
            <person name="Wei S."/>
            <person name="Zheng Y."/>
            <person name="Lin W."/>
            <person name="Duan Y."/>
            <person name="Cao H."/>
            <person name="Xiong S."/>
            <person name="Wang X."/>
            <person name="Wei L."/>
            <person name="Li C."/>
            <person name="Ma Q."/>
            <person name="Ju M."/>
            <person name="Zhao R."/>
            <person name="Li G."/>
            <person name="Mu C."/>
            <person name="Tian Q."/>
            <person name="Mei H."/>
            <person name="Zhang T."/>
            <person name="Gao T."/>
            <person name="Zhang H."/>
        </authorList>
    </citation>
    <scope>NUCLEOTIDE SEQUENCE</scope>
    <source>
        <strain evidence="1">KEN1</strain>
    </source>
</reference>
<reference evidence="1" key="1">
    <citation type="submission" date="2020-06" db="EMBL/GenBank/DDBJ databases">
        <authorList>
            <person name="Li T."/>
            <person name="Hu X."/>
            <person name="Zhang T."/>
            <person name="Song X."/>
            <person name="Zhang H."/>
            <person name="Dai N."/>
            <person name="Sheng W."/>
            <person name="Hou X."/>
            <person name="Wei L."/>
        </authorList>
    </citation>
    <scope>NUCLEOTIDE SEQUENCE</scope>
    <source>
        <strain evidence="1">KEN1</strain>
        <tissue evidence="1">Leaf</tissue>
    </source>
</reference>
<evidence type="ECO:0000313" key="1">
    <source>
        <dbReference type="EMBL" id="KAL0434326.1"/>
    </source>
</evidence>